<feature type="compositionally biased region" description="Basic residues" evidence="1">
    <location>
        <begin position="92"/>
        <end position="126"/>
    </location>
</feature>
<feature type="compositionally biased region" description="Basic residues" evidence="1">
    <location>
        <begin position="54"/>
        <end position="85"/>
    </location>
</feature>
<feature type="chain" id="PRO_5011717870" evidence="2">
    <location>
        <begin position="27"/>
        <end position="141"/>
    </location>
</feature>
<organism evidence="3 4">
    <name type="scientific">Thiohalomonas denitrificans</name>
    <dbReference type="NCBI Taxonomy" id="415747"/>
    <lineage>
        <taxon>Bacteria</taxon>
        <taxon>Pseudomonadati</taxon>
        <taxon>Pseudomonadota</taxon>
        <taxon>Gammaproteobacteria</taxon>
        <taxon>Thiohalomonadales</taxon>
        <taxon>Thiohalomonadaceae</taxon>
        <taxon>Thiohalomonas</taxon>
    </lineage>
</organism>
<dbReference type="RefSeq" id="WP_092998505.1">
    <property type="nucleotide sequence ID" value="NZ_FMWD01000010.1"/>
</dbReference>
<feature type="signal peptide" evidence="2">
    <location>
        <begin position="1"/>
        <end position="26"/>
    </location>
</feature>
<reference evidence="3 4" key="1">
    <citation type="submission" date="2016-10" db="EMBL/GenBank/DDBJ databases">
        <authorList>
            <person name="de Groot N.N."/>
        </authorList>
    </citation>
    <scope>NUCLEOTIDE SEQUENCE [LARGE SCALE GENOMIC DNA]</scope>
    <source>
        <strain evidence="3 4">HLD2</strain>
    </source>
</reference>
<keyword evidence="2" id="KW-0732">Signal</keyword>
<evidence type="ECO:0000256" key="2">
    <source>
        <dbReference type="SAM" id="SignalP"/>
    </source>
</evidence>
<evidence type="ECO:0000256" key="1">
    <source>
        <dbReference type="SAM" id="MobiDB-lite"/>
    </source>
</evidence>
<sequence length="141" mass="17052">MKKRTWISTLALGVILGTTLALPATASAHEFGNERPAKVFKIAGRHGDLDRGHWERRKVTSHHNSKHRSKHNKRDYRDQHRHGHNRRDYRPVKRHRGYGHKRGHHKQRHDRRGYRPVRQHRDHHRHREDGVRVHIDYDFRL</sequence>
<feature type="region of interest" description="Disordered" evidence="1">
    <location>
        <begin position="51"/>
        <end position="129"/>
    </location>
</feature>
<gene>
    <name evidence="3" type="ORF">SAMN03097708_02853</name>
</gene>
<dbReference type="AlphaFoldDB" id="A0A1G5QV66"/>
<keyword evidence="4" id="KW-1185">Reference proteome</keyword>
<dbReference type="EMBL" id="FMWD01000010">
    <property type="protein sequence ID" value="SCZ65622.1"/>
    <property type="molecule type" value="Genomic_DNA"/>
</dbReference>
<protein>
    <submittedName>
        <fullName evidence="3">Uncharacterized protein</fullName>
    </submittedName>
</protein>
<name>A0A1G5QV66_9GAMM</name>
<dbReference type="STRING" id="415747.SAMN03097708_02853"/>
<proteinExistence type="predicted"/>
<evidence type="ECO:0000313" key="3">
    <source>
        <dbReference type="EMBL" id="SCZ65622.1"/>
    </source>
</evidence>
<dbReference type="Proteomes" id="UP000199648">
    <property type="component" value="Unassembled WGS sequence"/>
</dbReference>
<accession>A0A1G5QV66</accession>
<evidence type="ECO:0000313" key="4">
    <source>
        <dbReference type="Proteomes" id="UP000199648"/>
    </source>
</evidence>